<dbReference type="GO" id="GO:0016740">
    <property type="term" value="F:transferase activity"/>
    <property type="evidence" value="ECO:0007669"/>
    <property type="project" value="UniProtKB-KW"/>
</dbReference>
<organism evidence="1 2">
    <name type="scientific">Sneathiella sedimenti</name>
    <dbReference type="NCBI Taxonomy" id="2816034"/>
    <lineage>
        <taxon>Bacteria</taxon>
        <taxon>Pseudomonadati</taxon>
        <taxon>Pseudomonadota</taxon>
        <taxon>Alphaproteobacteria</taxon>
        <taxon>Sneathiellales</taxon>
        <taxon>Sneathiellaceae</taxon>
        <taxon>Sneathiella</taxon>
    </lineage>
</organism>
<dbReference type="Proteomes" id="UP000664761">
    <property type="component" value="Unassembled WGS sequence"/>
</dbReference>
<accession>A0ABS3F404</accession>
<dbReference type="Gene3D" id="3.30.1540.10">
    <property type="entry name" value="formyl-coa transferase, domain 3"/>
    <property type="match status" value="1"/>
</dbReference>
<dbReference type="Gene3D" id="3.40.50.10540">
    <property type="entry name" value="Crotonobetainyl-coa:carnitine coa-transferase, domain 1"/>
    <property type="match status" value="1"/>
</dbReference>
<keyword evidence="2" id="KW-1185">Reference proteome</keyword>
<evidence type="ECO:0000313" key="1">
    <source>
        <dbReference type="EMBL" id="MBO0333239.1"/>
    </source>
</evidence>
<protein>
    <submittedName>
        <fullName evidence="1">CoA transferase</fullName>
    </submittedName>
</protein>
<reference evidence="1 2" key="1">
    <citation type="submission" date="2021-03" db="EMBL/GenBank/DDBJ databases">
        <title>Sneathiella sp. CAU 1612 isolated from Kang Won-do.</title>
        <authorList>
            <person name="Kim W."/>
        </authorList>
    </citation>
    <scope>NUCLEOTIDE SEQUENCE [LARGE SCALE GENOMIC DNA]</scope>
    <source>
        <strain evidence="1 2">CAU 1612</strain>
    </source>
</reference>
<dbReference type="InterPro" id="IPR023606">
    <property type="entry name" value="CoA-Trfase_III_dom_1_sf"/>
</dbReference>
<dbReference type="RefSeq" id="WP_207043396.1">
    <property type="nucleotide sequence ID" value="NZ_JAFLNC010000002.1"/>
</dbReference>
<evidence type="ECO:0000313" key="2">
    <source>
        <dbReference type="Proteomes" id="UP000664761"/>
    </source>
</evidence>
<dbReference type="PANTHER" id="PTHR48228">
    <property type="entry name" value="SUCCINYL-COA--D-CITRAMALATE COA-TRANSFERASE"/>
    <property type="match status" value="1"/>
</dbReference>
<keyword evidence="1" id="KW-0808">Transferase</keyword>
<dbReference type="InterPro" id="IPR050509">
    <property type="entry name" value="CoA-transferase_III"/>
</dbReference>
<dbReference type="EMBL" id="JAFLNC010000002">
    <property type="protein sequence ID" value="MBO0333239.1"/>
    <property type="molecule type" value="Genomic_DNA"/>
</dbReference>
<name>A0ABS3F404_9PROT</name>
<dbReference type="InterPro" id="IPR003673">
    <property type="entry name" value="CoA-Trfase_fam_III"/>
</dbReference>
<dbReference type="PANTHER" id="PTHR48228:SF2">
    <property type="entry name" value="E-CINNAMOYL-COA:R-PHENYLLACTATE COA TRANSFERASE LARGE SUBUNIT"/>
    <property type="match status" value="1"/>
</dbReference>
<gene>
    <name evidence="1" type="ORF">J0X12_06430</name>
</gene>
<dbReference type="Pfam" id="PF02515">
    <property type="entry name" value="CoA_transf_3"/>
    <property type="match status" value="1"/>
</dbReference>
<sequence length="416" mass="45819">MSENAGLLSNLRVLDISSYIAAPAAAMILGDFGADVIKIEPPGSGDPYRVFQNSPGNPASDIAYGWQMDNRNKRSLALDLAGGAGRTAFKRMVGLADVVIVNMPLKSRAKLSLTYEDLKCLNPRLIYASLTAYGEQGPEADRSGFDHTALWARTGMMDTVRPAPESPPSRSALGMGDHASGMTLFGAIMMALYRREITGEGSSVQTNLMANGLWCNAVQVQAMLCGAEYAYRPAREQADNALHNLYKTSDDRWFHLVVIPEEKRWPVLLQVIDREDLSTDTRFDTVAKRHANASDLVKVLDEVFLCQTMQHWQAKLDAAGIPLGVVQRLRDIPEDRQMNESDALTPLHGLEGQTDRTVNSPIWVAEMPKRPAQRAPEHGEHSEDILEEFGFSQDEINGLLQDGAVQSIKKREQGIS</sequence>
<proteinExistence type="predicted"/>
<dbReference type="SUPFAM" id="SSF89796">
    <property type="entry name" value="CoA-transferase family III (CaiB/BaiF)"/>
    <property type="match status" value="1"/>
</dbReference>
<comment type="caution">
    <text evidence="1">The sequence shown here is derived from an EMBL/GenBank/DDBJ whole genome shotgun (WGS) entry which is preliminary data.</text>
</comment>
<dbReference type="InterPro" id="IPR044855">
    <property type="entry name" value="CoA-Trfase_III_dom3_sf"/>
</dbReference>